<dbReference type="PANTHER" id="PTHR10689">
    <property type="entry name" value="MICROSOMAL GLUTATHIONE S-TRANSFERASE 1"/>
    <property type="match status" value="1"/>
</dbReference>
<dbReference type="EC" id="2.5.1.18" evidence="5"/>
<evidence type="ECO:0000256" key="11">
    <source>
        <dbReference type="ARBA" id="ARBA00022990"/>
    </source>
</evidence>
<feature type="transmembrane region" description="Helical" evidence="17">
    <location>
        <begin position="146"/>
        <end position="167"/>
    </location>
</feature>
<evidence type="ECO:0000256" key="4">
    <source>
        <dbReference type="ARBA" id="ARBA00010459"/>
    </source>
</evidence>
<dbReference type="Proteomes" id="UP001153292">
    <property type="component" value="Chromosome 15"/>
</dbReference>
<dbReference type="Gene3D" id="1.20.120.550">
    <property type="entry name" value="Membrane associated eicosanoid/glutathione metabolism-like domain"/>
    <property type="match status" value="2"/>
</dbReference>
<dbReference type="Pfam" id="PF01124">
    <property type="entry name" value="MAPEG"/>
    <property type="match status" value="2"/>
</dbReference>
<keyword evidence="7 17" id="KW-0812">Transmembrane</keyword>
<dbReference type="InterPro" id="IPR001129">
    <property type="entry name" value="Membr-assoc_MAPEG"/>
</dbReference>
<evidence type="ECO:0000256" key="9">
    <source>
        <dbReference type="ARBA" id="ARBA00022824"/>
    </source>
</evidence>
<feature type="transmembrane region" description="Helical" evidence="17">
    <location>
        <begin position="20"/>
        <end position="41"/>
    </location>
</feature>
<evidence type="ECO:0000256" key="8">
    <source>
        <dbReference type="ARBA" id="ARBA00022787"/>
    </source>
</evidence>
<comment type="subcellular location">
    <subcellularLocation>
        <location evidence="3">Endoplasmic reticulum membrane</location>
        <topology evidence="3">Multi-pass membrane protein</topology>
    </subcellularLocation>
    <subcellularLocation>
        <location evidence="2">Mitochondrion outer membrane</location>
    </subcellularLocation>
</comment>
<evidence type="ECO:0000313" key="18">
    <source>
        <dbReference type="EMBL" id="CAH0399887.1"/>
    </source>
</evidence>
<feature type="transmembrane region" description="Helical" evidence="17">
    <location>
        <begin position="236"/>
        <end position="253"/>
    </location>
</feature>
<evidence type="ECO:0000313" key="19">
    <source>
        <dbReference type="Proteomes" id="UP001153292"/>
    </source>
</evidence>
<evidence type="ECO:0000256" key="17">
    <source>
        <dbReference type="SAM" id="Phobius"/>
    </source>
</evidence>
<dbReference type="InterPro" id="IPR023352">
    <property type="entry name" value="MAPEG-like_dom_sf"/>
</dbReference>
<evidence type="ECO:0000256" key="10">
    <source>
        <dbReference type="ARBA" id="ARBA00022989"/>
    </source>
</evidence>
<evidence type="ECO:0000256" key="13">
    <source>
        <dbReference type="ARBA" id="ARBA00023136"/>
    </source>
</evidence>
<evidence type="ECO:0000256" key="14">
    <source>
        <dbReference type="ARBA" id="ARBA00038540"/>
    </source>
</evidence>
<evidence type="ECO:0000256" key="15">
    <source>
        <dbReference type="ARBA" id="ARBA00039397"/>
    </source>
</evidence>
<keyword evidence="12" id="KW-0496">Mitochondrion</keyword>
<gene>
    <name evidence="18" type="ORF">CHILSU_LOCUS3057</name>
</gene>
<dbReference type="SUPFAM" id="SSF161084">
    <property type="entry name" value="MAPEG domain-like"/>
    <property type="match status" value="2"/>
</dbReference>
<evidence type="ECO:0000256" key="16">
    <source>
        <dbReference type="ARBA" id="ARBA00049385"/>
    </source>
</evidence>
<evidence type="ECO:0000256" key="2">
    <source>
        <dbReference type="ARBA" id="ARBA00004294"/>
    </source>
</evidence>
<dbReference type="InterPro" id="IPR040162">
    <property type="entry name" value="MGST1-like"/>
</dbReference>
<keyword evidence="8" id="KW-1000">Mitochondrion outer membrane</keyword>
<proteinExistence type="inferred from homology"/>
<organism evidence="18 19">
    <name type="scientific">Chilo suppressalis</name>
    <name type="common">Asiatic rice borer moth</name>
    <dbReference type="NCBI Taxonomy" id="168631"/>
    <lineage>
        <taxon>Eukaryota</taxon>
        <taxon>Metazoa</taxon>
        <taxon>Ecdysozoa</taxon>
        <taxon>Arthropoda</taxon>
        <taxon>Hexapoda</taxon>
        <taxon>Insecta</taxon>
        <taxon>Pterygota</taxon>
        <taxon>Neoptera</taxon>
        <taxon>Endopterygota</taxon>
        <taxon>Lepidoptera</taxon>
        <taxon>Glossata</taxon>
        <taxon>Ditrysia</taxon>
        <taxon>Pyraloidea</taxon>
        <taxon>Crambidae</taxon>
        <taxon>Crambinae</taxon>
        <taxon>Chilo</taxon>
    </lineage>
</organism>
<keyword evidence="11" id="KW-0007">Acetylation</keyword>
<reference evidence="18" key="1">
    <citation type="submission" date="2021-12" db="EMBL/GenBank/DDBJ databases">
        <authorList>
            <person name="King R."/>
        </authorList>
    </citation>
    <scope>NUCLEOTIDE SEQUENCE</scope>
</reference>
<dbReference type="PANTHER" id="PTHR10689:SF6">
    <property type="entry name" value="MICROSOMAL GLUTATHIONE S-TRANSFERASE 1"/>
    <property type="match status" value="1"/>
</dbReference>
<evidence type="ECO:0000256" key="7">
    <source>
        <dbReference type="ARBA" id="ARBA00022692"/>
    </source>
</evidence>
<keyword evidence="13 17" id="KW-0472">Membrane</keyword>
<accession>A0ABN8AUY1</accession>
<keyword evidence="10 17" id="KW-1133">Transmembrane helix</keyword>
<evidence type="ECO:0000256" key="1">
    <source>
        <dbReference type="ARBA" id="ARBA00003701"/>
    </source>
</evidence>
<evidence type="ECO:0000256" key="6">
    <source>
        <dbReference type="ARBA" id="ARBA00022679"/>
    </source>
</evidence>
<comment type="similarity">
    <text evidence="4">Belongs to the MAPEG family.</text>
</comment>
<evidence type="ECO:0000256" key="3">
    <source>
        <dbReference type="ARBA" id="ARBA00004477"/>
    </source>
</evidence>
<name>A0ABN8AUY1_CHISP</name>
<evidence type="ECO:0000256" key="12">
    <source>
        <dbReference type="ARBA" id="ARBA00023128"/>
    </source>
</evidence>
<comment type="subunit">
    <text evidence="14">Homotrimer; The trimer binds only one molecule of glutathione.</text>
</comment>
<keyword evidence="9" id="KW-0256">Endoplasmic reticulum</keyword>
<evidence type="ECO:0000256" key="5">
    <source>
        <dbReference type="ARBA" id="ARBA00012452"/>
    </source>
</evidence>
<keyword evidence="19" id="KW-1185">Reference proteome</keyword>
<dbReference type="EMBL" id="OU963908">
    <property type="protein sequence ID" value="CAH0399887.1"/>
    <property type="molecule type" value="Genomic_DNA"/>
</dbReference>
<comment type="function">
    <text evidence="1">Conjugation of reduced glutathione to a wide number of exogenous and endogenous hydrophobic electrophiles.</text>
</comment>
<comment type="catalytic activity">
    <reaction evidence="16">
        <text>RX + glutathione = an S-substituted glutathione + a halide anion + H(+)</text>
        <dbReference type="Rhea" id="RHEA:16437"/>
        <dbReference type="ChEBI" id="CHEBI:15378"/>
        <dbReference type="ChEBI" id="CHEBI:16042"/>
        <dbReference type="ChEBI" id="CHEBI:17792"/>
        <dbReference type="ChEBI" id="CHEBI:57925"/>
        <dbReference type="ChEBI" id="CHEBI:90779"/>
        <dbReference type="EC" id="2.5.1.18"/>
    </reaction>
    <physiologicalReaction direction="left-to-right" evidence="16">
        <dbReference type="Rhea" id="RHEA:16438"/>
    </physiologicalReaction>
</comment>
<protein>
    <recommendedName>
        <fullName evidence="15">Microsomal glutathione S-transferase 1</fullName>
        <ecNumber evidence="5">2.5.1.18</ecNumber>
    </recommendedName>
</protein>
<sequence length="257" mass="28679">MSSQSSLCPSCTDLMQSYFVYSAILAIKLLALAPLAAVMCNPEKVQRANVSDLKNLTPFWLVAAFYITTSPERNTALTLLRCFVLARFVAALGYVKRLPKMATELAFFVSFSITAYMSGYVVFTKFPCSINTMACLIPNDELMQSYIFYSAMLILKLLALVPLASIVDNPEKVRKANVNDLKNLTPFWLLAGLYMTTSPETMTAIILMRSFVIARFVAALGYVLKLPRIATDSAMFVSHIITGFMGTWVIYKYRKAL</sequence>
<feature type="transmembrane region" description="Helical" evidence="17">
    <location>
        <begin position="107"/>
        <end position="126"/>
    </location>
</feature>
<keyword evidence="6" id="KW-0808">Transferase</keyword>